<sequence>MFSNKKNEKQLNEISTVIGELTTVEGNLNVESSIRIDGKVYGEVICSGDVTVGKDGYVERNLKARNLFIAGKVCGDVEVENKVHILETGFFEGSATMSTIVIEENGQFQGKSLMKQSGDGKQVVTLESENNVDEKTS</sequence>
<keyword evidence="3" id="KW-1185">Reference proteome</keyword>
<comment type="caution">
    <text evidence="2">The sequence shown here is derived from an EMBL/GenBank/DDBJ whole genome shotgun (WGS) entry which is preliminary data.</text>
</comment>
<organism evidence="2 3">
    <name type="scientific">Evansella tamaricis</name>
    <dbReference type="NCBI Taxonomy" id="2069301"/>
    <lineage>
        <taxon>Bacteria</taxon>
        <taxon>Bacillati</taxon>
        <taxon>Bacillota</taxon>
        <taxon>Bacilli</taxon>
        <taxon>Bacillales</taxon>
        <taxon>Bacillaceae</taxon>
        <taxon>Evansella</taxon>
    </lineage>
</organism>
<evidence type="ECO:0000313" key="3">
    <source>
        <dbReference type="Proteomes" id="UP000784880"/>
    </source>
</evidence>
<dbReference type="PANTHER" id="PTHR35024">
    <property type="entry name" value="HYPOTHETICAL CYTOSOLIC PROTEIN"/>
    <property type="match status" value="1"/>
</dbReference>
<dbReference type="Pfam" id="PF04519">
    <property type="entry name" value="Bactofilin"/>
    <property type="match status" value="1"/>
</dbReference>
<dbReference type="EMBL" id="JAHQCS010000097">
    <property type="protein sequence ID" value="MBU9712343.1"/>
    <property type="molecule type" value="Genomic_DNA"/>
</dbReference>
<evidence type="ECO:0000313" key="2">
    <source>
        <dbReference type="EMBL" id="MBU9712343.1"/>
    </source>
</evidence>
<accession>A0ABS6JJ40</accession>
<dbReference type="RefSeq" id="WP_217066530.1">
    <property type="nucleotide sequence ID" value="NZ_JAHQCS010000097.1"/>
</dbReference>
<evidence type="ECO:0000256" key="1">
    <source>
        <dbReference type="ARBA" id="ARBA00044755"/>
    </source>
</evidence>
<dbReference type="PANTHER" id="PTHR35024:SF4">
    <property type="entry name" value="POLYMER-FORMING CYTOSKELETAL PROTEIN"/>
    <property type="match status" value="1"/>
</dbReference>
<gene>
    <name evidence="2" type="ORF">KS419_11385</name>
</gene>
<protein>
    <submittedName>
        <fullName evidence="2">Polymer-forming cytoskeletal protein</fullName>
    </submittedName>
</protein>
<reference evidence="2 3" key="1">
    <citation type="submission" date="2021-06" db="EMBL/GenBank/DDBJ databases">
        <title>Bacillus sp. RD4P76, an endophyte from a halophyte.</title>
        <authorList>
            <person name="Sun J.-Q."/>
        </authorList>
    </citation>
    <scope>NUCLEOTIDE SEQUENCE [LARGE SCALE GENOMIC DNA]</scope>
    <source>
        <strain evidence="2 3">CGMCC 1.15917</strain>
    </source>
</reference>
<name>A0ABS6JJ40_9BACI</name>
<proteinExistence type="inferred from homology"/>
<dbReference type="InterPro" id="IPR007607">
    <property type="entry name" value="BacA/B"/>
</dbReference>
<comment type="similarity">
    <text evidence="1">Belongs to the bactofilin family.</text>
</comment>
<dbReference type="Proteomes" id="UP000784880">
    <property type="component" value="Unassembled WGS sequence"/>
</dbReference>